<feature type="compositionally biased region" description="Basic and acidic residues" evidence="1">
    <location>
        <begin position="143"/>
        <end position="160"/>
    </location>
</feature>
<protein>
    <recommendedName>
        <fullName evidence="2">Dit-like phage tail protein N-terminal domain-containing protein</fullName>
    </recommendedName>
</protein>
<feature type="region of interest" description="Disordered" evidence="1">
    <location>
        <begin position="143"/>
        <end position="181"/>
    </location>
</feature>
<accession>A0A1M6CLC0</accession>
<evidence type="ECO:0000313" key="4">
    <source>
        <dbReference type="Proteomes" id="UP000191240"/>
    </source>
</evidence>
<sequence length="219" mass="23677">MEEKSKIGDLEVDAIIERTTNLNSDVTEYPVEDGFPVSEHVTRQPITLSMTVVCTPTPVKAGDADSDKSQPWTEDEVNALQGTADKLHEIYKKGEPIEITTPDAIYKDMVMVQAPLPRSVQDGVCYKMALEFKHVRIVKEKTEDVSDEAKESAGETEKDAGSASQTEIGTGMETKDNQSVIKVQTDTAGYEASGVENTGSEITASNAAVSLNQSFKGGD</sequence>
<name>A0A1M6CLC0_9FIRM</name>
<evidence type="ECO:0000313" key="3">
    <source>
        <dbReference type="EMBL" id="SHI61780.1"/>
    </source>
</evidence>
<dbReference type="AlphaFoldDB" id="A0A1M6CLC0"/>
<organism evidence="3 4">
    <name type="scientific">Anaerovibrio lipolyticus DSM 3074</name>
    <dbReference type="NCBI Taxonomy" id="1120997"/>
    <lineage>
        <taxon>Bacteria</taxon>
        <taxon>Bacillati</taxon>
        <taxon>Bacillota</taxon>
        <taxon>Negativicutes</taxon>
        <taxon>Selenomonadales</taxon>
        <taxon>Selenomonadaceae</taxon>
        <taxon>Anaerovibrio</taxon>
    </lineage>
</organism>
<dbReference type="Pfam" id="PF21821">
    <property type="entry name" value="Dit_like"/>
    <property type="match status" value="1"/>
</dbReference>
<dbReference type="EMBL" id="FQYW01000008">
    <property type="protein sequence ID" value="SHI61780.1"/>
    <property type="molecule type" value="Genomic_DNA"/>
</dbReference>
<gene>
    <name evidence="3" type="ORF">SAMN02745671_01167</name>
</gene>
<feature type="domain" description="Dit-like phage tail protein N-terminal" evidence="2">
    <location>
        <begin position="12"/>
        <end position="145"/>
    </location>
</feature>
<evidence type="ECO:0000256" key="1">
    <source>
        <dbReference type="SAM" id="MobiDB-lite"/>
    </source>
</evidence>
<reference evidence="3 4" key="1">
    <citation type="submission" date="2016-11" db="EMBL/GenBank/DDBJ databases">
        <authorList>
            <person name="Jaros S."/>
            <person name="Januszkiewicz K."/>
            <person name="Wedrychowicz H."/>
        </authorList>
    </citation>
    <scope>NUCLEOTIDE SEQUENCE [LARGE SCALE GENOMIC DNA]</scope>
    <source>
        <strain evidence="3 4">DSM 3074</strain>
    </source>
</reference>
<proteinExistence type="predicted"/>
<dbReference type="OrthoDB" id="2969869at2"/>
<dbReference type="RefSeq" id="WP_080325640.1">
    <property type="nucleotide sequence ID" value="NZ_FQYW01000008.1"/>
</dbReference>
<dbReference type="InterPro" id="IPR048494">
    <property type="entry name" value="Dit-like_N"/>
</dbReference>
<dbReference type="Proteomes" id="UP000191240">
    <property type="component" value="Unassembled WGS sequence"/>
</dbReference>
<evidence type="ECO:0000259" key="2">
    <source>
        <dbReference type="Pfam" id="PF21821"/>
    </source>
</evidence>